<keyword evidence="1" id="KW-0378">Hydrolase</keyword>
<organism evidence="1 2">
    <name type="scientific">Amphibiibacter pelophylacis</name>
    <dbReference type="NCBI Taxonomy" id="1799477"/>
    <lineage>
        <taxon>Bacteria</taxon>
        <taxon>Pseudomonadati</taxon>
        <taxon>Pseudomonadota</taxon>
        <taxon>Betaproteobacteria</taxon>
        <taxon>Burkholderiales</taxon>
        <taxon>Sphaerotilaceae</taxon>
        <taxon>Amphibiibacter</taxon>
    </lineage>
</organism>
<reference evidence="1" key="1">
    <citation type="submission" date="2023-10" db="EMBL/GenBank/DDBJ databases">
        <title>Amphibacter perezi, gen. nov., sp. nov. a novel taxa of the family Comamonadaceae, class Betaproteobacteria isolated from the skin microbiota of Pelophylax perezi from different populations.</title>
        <authorList>
            <person name="Costa S."/>
            <person name="Proenca D.N."/>
            <person name="Lopes I."/>
            <person name="Morais P.V."/>
        </authorList>
    </citation>
    <scope>NUCLEOTIDE SEQUENCE</scope>
    <source>
        <strain evidence="1">SL12-8</strain>
    </source>
</reference>
<evidence type="ECO:0000313" key="1">
    <source>
        <dbReference type="EMBL" id="MEJ7137097.1"/>
    </source>
</evidence>
<keyword evidence="2" id="KW-1185">Reference proteome</keyword>
<name>A0ACC6NZ33_9BURK</name>
<sequence length="386" mass="41335">MKQSVWMRGVVSLAVGWTMALSCSAVMAQGSGIRVIVGGAGQGGSVLDDPIADFARPGGRPAALAQAARQSVRQPAQQAQPVNFEPVVDSEDDLGDLIQQRLGSAPIRVTTQPSSNYQALFGGGTGIYDGMSAESVLVQDAVTGEVLYSKNDRERLPIASITKLMTALVVLEAQQNMDDEITITDEDVDYHKHSSSRLVVGTTLTRRDMLHLALMSSENRAAHALARYYPGGLAAAVDAMNRKARQLGMRDTHYIEPTGLFADNQSTAQDLALLVREASRQPVIRLFSTSASGEFWVNNRLQTFRSTNRLVRDPLWAVGIQKTGYIAEAGRCMVTMSSVGGRAVVLVLLGARSSSSRFADAERVRMMVSAPTAPGAATANAGYIGY</sequence>
<protein>
    <submittedName>
        <fullName evidence="1">Serine hydrolase</fullName>
    </submittedName>
</protein>
<dbReference type="EMBL" id="JAWDIE010000002">
    <property type="protein sequence ID" value="MEJ7137097.1"/>
    <property type="molecule type" value="Genomic_DNA"/>
</dbReference>
<proteinExistence type="predicted"/>
<dbReference type="Proteomes" id="UP001364695">
    <property type="component" value="Unassembled WGS sequence"/>
</dbReference>
<accession>A0ACC6NZ33</accession>
<gene>
    <name evidence="1" type="ORF">RV045_01460</name>
</gene>
<comment type="caution">
    <text evidence="1">The sequence shown here is derived from an EMBL/GenBank/DDBJ whole genome shotgun (WGS) entry which is preliminary data.</text>
</comment>
<evidence type="ECO:0000313" key="2">
    <source>
        <dbReference type="Proteomes" id="UP001364695"/>
    </source>
</evidence>